<gene>
    <name evidence="2" type="ORF">K5L39_21025</name>
</gene>
<keyword evidence="1" id="KW-1133">Transmembrane helix</keyword>
<keyword evidence="1" id="KW-0472">Membrane</keyword>
<name>A0ABU5Z2P5_9MYCO</name>
<accession>A0ABU5Z2P5</accession>
<organism evidence="2 3">
    <name type="scientific">[Mycobacterium] vasticus</name>
    <dbReference type="NCBI Taxonomy" id="2875777"/>
    <lineage>
        <taxon>Bacteria</taxon>
        <taxon>Bacillati</taxon>
        <taxon>Actinomycetota</taxon>
        <taxon>Actinomycetes</taxon>
        <taxon>Mycobacteriales</taxon>
        <taxon>Mycobacteriaceae</taxon>
        <taxon>Mycolicibacter</taxon>
    </lineage>
</organism>
<evidence type="ECO:0000313" key="2">
    <source>
        <dbReference type="EMBL" id="MEB3071661.1"/>
    </source>
</evidence>
<keyword evidence="1" id="KW-0812">Transmembrane</keyword>
<dbReference type="EMBL" id="JAYJJQ010000032">
    <property type="protein sequence ID" value="MEB3071661.1"/>
    <property type="molecule type" value="Genomic_DNA"/>
</dbReference>
<keyword evidence="3" id="KW-1185">Reference proteome</keyword>
<evidence type="ECO:0000313" key="3">
    <source>
        <dbReference type="Proteomes" id="UP001299283"/>
    </source>
</evidence>
<comment type="caution">
    <text evidence="2">The sequence shown here is derived from an EMBL/GenBank/DDBJ whole genome shotgun (WGS) entry which is preliminary data.</text>
</comment>
<proteinExistence type="predicted"/>
<reference evidence="2 3" key="1">
    <citation type="submission" date="2023-12" db="EMBL/GenBank/DDBJ databases">
        <title>Description of new species of Mycobacterium terrae complex isolated from sewage at the Sao Paulo Zoological Park Foundation in Brazil.</title>
        <authorList>
            <person name="Romagnoli C.L."/>
            <person name="Conceicao E.C."/>
            <person name="Machado E."/>
            <person name="Barreto L.B.P.F."/>
            <person name="Sharma A."/>
            <person name="Silva N.M."/>
            <person name="Marques L.E."/>
            <person name="Juliana M.A."/>
            <person name="Lourenco M.C.S."/>
            <person name="Digiampietri L.A."/>
            <person name="Suffys P.N."/>
            <person name="Viana-Niero C."/>
        </authorList>
    </citation>
    <scope>NUCLEOTIDE SEQUENCE [LARGE SCALE GENOMIC DNA]</scope>
    <source>
        <strain evidence="2 3">MYC017</strain>
    </source>
</reference>
<dbReference type="RefSeq" id="WP_225397612.1">
    <property type="nucleotide sequence ID" value="NZ_JAYJJQ010000032.1"/>
</dbReference>
<feature type="transmembrane region" description="Helical" evidence="1">
    <location>
        <begin position="73"/>
        <end position="95"/>
    </location>
</feature>
<dbReference type="Proteomes" id="UP001299283">
    <property type="component" value="Unassembled WGS sequence"/>
</dbReference>
<protein>
    <submittedName>
        <fullName evidence="2">Uncharacterized protein</fullName>
    </submittedName>
</protein>
<evidence type="ECO:0000256" key="1">
    <source>
        <dbReference type="SAM" id="Phobius"/>
    </source>
</evidence>
<sequence>MIPVMQATVGWLLICAATVVFVGGQLSRQLARRVVRHPSLQGLVRSARRNALVEMILGASPDDGISDDELDGLIVISVLLAAGGMFAGGLFLVTCDTFGIQFRMFEGP</sequence>